<organism evidence="3 4">
    <name type="scientific">Congregibacter litoralis KT71</name>
    <dbReference type="NCBI Taxonomy" id="314285"/>
    <lineage>
        <taxon>Bacteria</taxon>
        <taxon>Pseudomonadati</taxon>
        <taxon>Pseudomonadota</taxon>
        <taxon>Gammaproteobacteria</taxon>
        <taxon>Cellvibrionales</taxon>
        <taxon>Halieaceae</taxon>
        <taxon>Congregibacter</taxon>
    </lineage>
</organism>
<dbReference type="OrthoDB" id="5738292at2"/>
<proteinExistence type="predicted"/>
<evidence type="ECO:0000256" key="1">
    <source>
        <dbReference type="SAM" id="Phobius"/>
    </source>
</evidence>
<evidence type="ECO:0000313" key="3">
    <source>
        <dbReference type="EMBL" id="EAQ96358.1"/>
    </source>
</evidence>
<reference evidence="3 4" key="1">
    <citation type="journal article" date="2007" name="Proc. Natl. Acad. Sci. U.S.A.">
        <title>Characterization of a marine gammaproteobacterium capable of aerobic anoxygenic photosynthesis.</title>
        <authorList>
            <person name="Fuchs B.M."/>
            <person name="Spring S."/>
            <person name="Teeling H."/>
            <person name="Quast C."/>
            <person name="Wulf J."/>
            <person name="Schattenhofer M."/>
            <person name="Yan S."/>
            <person name="Ferriera S."/>
            <person name="Johnson J."/>
            <person name="Glockner F.O."/>
            <person name="Amann R."/>
        </authorList>
    </citation>
    <scope>NUCLEOTIDE SEQUENCE [LARGE SCALE GENOMIC DNA]</scope>
    <source>
        <strain evidence="3">KT71</strain>
    </source>
</reference>
<dbReference type="RefSeq" id="WP_008295088.1">
    <property type="nucleotide sequence ID" value="NZ_CM002299.1"/>
</dbReference>
<dbReference type="EMBL" id="AAOA02000001">
    <property type="protein sequence ID" value="EAQ96358.1"/>
    <property type="molecule type" value="Genomic_DNA"/>
</dbReference>
<evidence type="ECO:0000256" key="2">
    <source>
        <dbReference type="SAM" id="SignalP"/>
    </source>
</evidence>
<accession>A4ACD0</accession>
<feature type="transmembrane region" description="Helical" evidence="1">
    <location>
        <begin position="69"/>
        <end position="88"/>
    </location>
</feature>
<evidence type="ECO:0000313" key="4">
    <source>
        <dbReference type="Proteomes" id="UP000019205"/>
    </source>
</evidence>
<keyword evidence="2" id="KW-0732">Signal</keyword>
<keyword evidence="1" id="KW-0472">Membrane</keyword>
<keyword evidence="1" id="KW-1133">Transmembrane helix</keyword>
<dbReference type="HOGENOM" id="CLU_2141632_0_0_6"/>
<feature type="chain" id="PRO_5002664576" evidence="2">
    <location>
        <begin position="25"/>
        <end position="112"/>
    </location>
</feature>
<sequence length="112" mass="11806">MKNRSKQWAAVAALSLLVAQGSTASEDAISVLDTQAQQSTLLSEAFSSAPSASTRVFDEALMEETQGALWPWIFGVVAVDISLASFFWGDYLPTMAAAGGACVNCDIGNKSR</sequence>
<feature type="signal peptide" evidence="2">
    <location>
        <begin position="1"/>
        <end position="24"/>
    </location>
</feature>
<dbReference type="AlphaFoldDB" id="A4ACD0"/>
<name>A4ACD0_9GAMM</name>
<reference evidence="3 4" key="2">
    <citation type="journal article" date="2009" name="PLoS ONE">
        <title>The photosynthetic apparatus and its regulation in the aerobic gammaproteobacterium Congregibacter litoralis gen. nov., sp. nov.</title>
        <authorList>
            <person name="Spring S."/>
            <person name="Lunsdorf H."/>
            <person name="Fuchs B.M."/>
            <person name="Tindall B.J."/>
        </authorList>
    </citation>
    <scope>NUCLEOTIDE SEQUENCE [LARGE SCALE GENOMIC DNA]</scope>
    <source>
        <strain evidence="3">KT71</strain>
    </source>
</reference>
<dbReference type="STRING" id="314285.KT71_13265"/>
<dbReference type="eggNOG" id="ENOG50343CT">
    <property type="taxonomic scope" value="Bacteria"/>
</dbReference>
<comment type="caution">
    <text evidence="3">The sequence shown here is derived from an EMBL/GenBank/DDBJ whole genome shotgun (WGS) entry which is preliminary data.</text>
</comment>
<keyword evidence="4" id="KW-1185">Reference proteome</keyword>
<keyword evidence="1" id="KW-0812">Transmembrane</keyword>
<gene>
    <name evidence="3" type="ORF">KT71_13265</name>
</gene>
<dbReference type="Proteomes" id="UP000019205">
    <property type="component" value="Chromosome"/>
</dbReference>
<protein>
    <submittedName>
        <fullName evidence="3">Uncharacterized protein</fullName>
    </submittedName>
</protein>